<dbReference type="Proteomes" id="UP001347796">
    <property type="component" value="Unassembled WGS sequence"/>
</dbReference>
<organism evidence="4 5">
    <name type="scientific">Patella caerulea</name>
    <name type="common">Rayed Mediterranean limpet</name>
    <dbReference type="NCBI Taxonomy" id="87958"/>
    <lineage>
        <taxon>Eukaryota</taxon>
        <taxon>Metazoa</taxon>
        <taxon>Spiralia</taxon>
        <taxon>Lophotrochozoa</taxon>
        <taxon>Mollusca</taxon>
        <taxon>Gastropoda</taxon>
        <taxon>Patellogastropoda</taxon>
        <taxon>Patelloidea</taxon>
        <taxon>Patellidae</taxon>
        <taxon>Patella</taxon>
    </lineage>
</organism>
<sequence>MNAEEEIRDLKERLEEQDGNCRQAAEIGKALLEENIQLKSNMDDIVKQYSKKVETLQQDNYSLSLKVEAHAKEKLWFDEEMSQLKTDLQTQKQSLSEQFEIDKNQDSLYYKKQMNELKLDYEQAQAIEKQLKEKIEQLEELLQQQLNQTQISSKSFYGDELNEMQQELMKLQADNTNLTAQMIDTHMELKCSQETCSSLKTKLCSKDEEIQEIQCHMTSYCNNVEKLKTENADLSAQLEALRMETNSHNKKGNSIFSELEDRRVEAEKRLISLRVKNETLKEKFEIEKQLHQKLKMQMVMLLKMSTGRSDSSTVTRLQTQLTEARSTIKELLEKLEKYENSENIQLPSITDIENKVDEEDKKYVQYLITMLKTKESEVNRVNNEHRYKNLQLLDVSNKLLTQEKSVVELQQKNDVLRSQNIKLALKNEELQLKYEPDQIQDQDSKQVLQRQKEKIPLSEISTDTPEPQIIEKNNTSISDSSYLQIATRLNIPRKKVPLSFRKTVSISNDVDIVSPDGKVERSSLSDDKEEAVKLEIKGAARPKKEQKVKQVKVEPENIHECKQQ</sequence>
<name>A0AAN8PTK5_PATCE</name>
<reference evidence="4 5" key="1">
    <citation type="submission" date="2024-01" db="EMBL/GenBank/DDBJ databases">
        <title>The genome of the rayed Mediterranean limpet Patella caerulea (Linnaeus, 1758).</title>
        <authorList>
            <person name="Anh-Thu Weber A."/>
            <person name="Halstead-Nussloch G."/>
        </authorList>
    </citation>
    <scope>NUCLEOTIDE SEQUENCE [LARGE SCALE GENOMIC DNA]</scope>
    <source>
        <strain evidence="4">AATW-2023a</strain>
        <tissue evidence="4">Whole specimen</tissue>
    </source>
</reference>
<dbReference type="GO" id="GO:0000940">
    <property type="term" value="C:outer kinetochore"/>
    <property type="evidence" value="ECO:0007669"/>
    <property type="project" value="TreeGrafter"/>
</dbReference>
<accession>A0AAN8PTK5</accession>
<dbReference type="InterPro" id="IPR051149">
    <property type="entry name" value="Spindly/BICDR_Dynein_Adapter"/>
</dbReference>
<dbReference type="GO" id="GO:0043515">
    <property type="term" value="F:kinetochore binding"/>
    <property type="evidence" value="ECO:0007669"/>
    <property type="project" value="TreeGrafter"/>
</dbReference>
<evidence type="ECO:0000256" key="3">
    <source>
        <dbReference type="SAM" id="MobiDB-lite"/>
    </source>
</evidence>
<evidence type="ECO:0000256" key="1">
    <source>
        <dbReference type="ARBA" id="ARBA00023054"/>
    </source>
</evidence>
<evidence type="ECO:0000313" key="4">
    <source>
        <dbReference type="EMBL" id="KAK6176280.1"/>
    </source>
</evidence>
<dbReference type="AlphaFoldDB" id="A0AAN8PTK5"/>
<dbReference type="EMBL" id="JAZGQO010000010">
    <property type="protein sequence ID" value="KAK6176280.1"/>
    <property type="molecule type" value="Genomic_DNA"/>
</dbReference>
<feature type="region of interest" description="Disordered" evidence="3">
    <location>
        <begin position="535"/>
        <end position="564"/>
    </location>
</feature>
<dbReference type="GO" id="GO:0000132">
    <property type="term" value="P:establishment of mitotic spindle orientation"/>
    <property type="evidence" value="ECO:0007669"/>
    <property type="project" value="TreeGrafter"/>
</dbReference>
<dbReference type="GO" id="GO:0007080">
    <property type="term" value="P:mitotic metaphase chromosome alignment"/>
    <property type="evidence" value="ECO:0007669"/>
    <property type="project" value="TreeGrafter"/>
</dbReference>
<feature type="coiled-coil region" evidence="2">
    <location>
        <begin position="114"/>
        <end position="181"/>
    </location>
</feature>
<dbReference type="GO" id="GO:0034501">
    <property type="term" value="P:protein localization to kinetochore"/>
    <property type="evidence" value="ECO:0007669"/>
    <property type="project" value="TreeGrafter"/>
</dbReference>
<dbReference type="GO" id="GO:0000922">
    <property type="term" value="C:spindle pole"/>
    <property type="evidence" value="ECO:0007669"/>
    <property type="project" value="TreeGrafter"/>
</dbReference>
<gene>
    <name evidence="4" type="ORF">SNE40_014592</name>
</gene>
<evidence type="ECO:0000256" key="2">
    <source>
        <dbReference type="SAM" id="Coils"/>
    </source>
</evidence>
<proteinExistence type="predicted"/>
<dbReference type="PANTHER" id="PTHR32123">
    <property type="entry name" value="BICD FAMILY-LIKE CARGO ADAPTER"/>
    <property type="match status" value="1"/>
</dbReference>
<dbReference type="PANTHER" id="PTHR32123:SF9">
    <property type="entry name" value="PROTEIN SPINDLY"/>
    <property type="match status" value="1"/>
</dbReference>
<protein>
    <submittedName>
        <fullName evidence="4">Uncharacterized protein</fullName>
    </submittedName>
</protein>
<evidence type="ECO:0000313" key="5">
    <source>
        <dbReference type="Proteomes" id="UP001347796"/>
    </source>
</evidence>
<feature type="coiled-coil region" evidence="2">
    <location>
        <begin position="217"/>
        <end position="341"/>
    </location>
</feature>
<keyword evidence="1 2" id="KW-0175">Coiled coil</keyword>
<comment type="caution">
    <text evidence="4">The sequence shown here is derived from an EMBL/GenBank/DDBJ whole genome shotgun (WGS) entry which is preliminary data.</text>
</comment>
<keyword evidence="5" id="KW-1185">Reference proteome</keyword>